<keyword evidence="1" id="KW-0472">Membrane</keyword>
<protein>
    <submittedName>
        <fullName evidence="2">Uncharacterized protein</fullName>
    </submittedName>
</protein>
<keyword evidence="3" id="KW-1185">Reference proteome</keyword>
<evidence type="ECO:0000256" key="1">
    <source>
        <dbReference type="SAM" id="Phobius"/>
    </source>
</evidence>
<keyword evidence="1" id="KW-1133">Transmembrane helix</keyword>
<evidence type="ECO:0000313" key="3">
    <source>
        <dbReference type="Proteomes" id="UP000721236"/>
    </source>
</evidence>
<comment type="caution">
    <text evidence="2">The sequence shown here is derived from an EMBL/GenBank/DDBJ whole genome shotgun (WGS) entry which is preliminary data.</text>
</comment>
<dbReference type="RefSeq" id="WP_222206144.1">
    <property type="nucleotide sequence ID" value="NZ_CAJZAH010000001.1"/>
</dbReference>
<evidence type="ECO:0000313" key="2">
    <source>
        <dbReference type="EMBL" id="CAG9166776.1"/>
    </source>
</evidence>
<feature type="transmembrane region" description="Helical" evidence="1">
    <location>
        <begin position="12"/>
        <end position="34"/>
    </location>
</feature>
<dbReference type="EMBL" id="CAJZAH010000001">
    <property type="protein sequence ID" value="CAG9166776.1"/>
    <property type="molecule type" value="Genomic_DNA"/>
</dbReference>
<dbReference type="Proteomes" id="UP000721236">
    <property type="component" value="Unassembled WGS sequence"/>
</dbReference>
<proteinExistence type="predicted"/>
<sequence>MSDDNHSIAATTLIAFAVAGLALTASILLAYYAVPPRGRNVIRNVLDRDGGREQY</sequence>
<gene>
    <name evidence="2" type="ORF">LMG21510_00539</name>
</gene>
<name>A0ABM8WI32_9BURK</name>
<reference evidence="2 3" key="1">
    <citation type="submission" date="2021-08" db="EMBL/GenBank/DDBJ databases">
        <authorList>
            <person name="Peeters C."/>
        </authorList>
    </citation>
    <scope>NUCLEOTIDE SEQUENCE [LARGE SCALE GENOMIC DNA]</scope>
    <source>
        <strain evidence="2 3">LMG 21510</strain>
    </source>
</reference>
<keyword evidence="1" id="KW-0812">Transmembrane</keyword>
<organism evidence="2 3">
    <name type="scientific">Cupriavidus respiraculi</name>
    <dbReference type="NCBI Taxonomy" id="195930"/>
    <lineage>
        <taxon>Bacteria</taxon>
        <taxon>Pseudomonadati</taxon>
        <taxon>Pseudomonadota</taxon>
        <taxon>Betaproteobacteria</taxon>
        <taxon>Burkholderiales</taxon>
        <taxon>Burkholderiaceae</taxon>
        <taxon>Cupriavidus</taxon>
    </lineage>
</organism>
<accession>A0ABM8WI32</accession>